<dbReference type="EMBL" id="JBHLZP010000299">
    <property type="protein sequence ID" value="MFB9836667.1"/>
    <property type="molecule type" value="Genomic_DNA"/>
</dbReference>
<evidence type="ECO:0000256" key="1">
    <source>
        <dbReference type="ARBA" id="ARBA00001445"/>
    </source>
</evidence>
<dbReference type="InterPro" id="IPR008902">
    <property type="entry name" value="Rhamnosid_concanavalin"/>
</dbReference>
<evidence type="ECO:0000259" key="8">
    <source>
        <dbReference type="Pfam" id="PF17390"/>
    </source>
</evidence>
<feature type="domain" description="Alpha-L-rhamnosidase six-hairpin glycosidase" evidence="7">
    <location>
        <begin position="446"/>
        <end position="775"/>
    </location>
</feature>
<keyword evidence="3 9" id="KW-0378">Hydrolase</keyword>
<evidence type="ECO:0000256" key="4">
    <source>
        <dbReference type="SAM" id="SignalP"/>
    </source>
</evidence>
<feature type="domain" description="Alpha-L-rhamnosidase C-terminal" evidence="8">
    <location>
        <begin position="785"/>
        <end position="857"/>
    </location>
</feature>
<dbReference type="InterPro" id="IPR013783">
    <property type="entry name" value="Ig-like_fold"/>
</dbReference>
<feature type="domain" description="Alpha-L-rhamnosidase concanavalin-like" evidence="5">
    <location>
        <begin position="341"/>
        <end position="426"/>
    </location>
</feature>
<dbReference type="InterPro" id="IPR012341">
    <property type="entry name" value="6hp_glycosidase-like_sf"/>
</dbReference>
<dbReference type="GO" id="GO:0016787">
    <property type="term" value="F:hydrolase activity"/>
    <property type="evidence" value="ECO:0007669"/>
    <property type="project" value="UniProtKB-KW"/>
</dbReference>
<sequence length="883" mass="94744">MRNRFLAAAGAVTIAAALPPSPAWAGADHAPLAPAGLTVGDQTRPLDVEGRPAFGWLPRDVDPGEVQTAYQIKVSEGRKTVWDSGKVASSQESYVAGPGDLTHGSSFTWTVRTWDRAGKASPWSRSAAFDTGIADADWQASWIRRTTAEKDDYTYARKEFTVGPSAVTRARVYVAAGQQYDLHVNGRPADRGAAYSYPGEGYYKAVDVTGLLTAGRPAAVGALYHWYGPGQGRPSGEPGLLMRVVVDHADGTRQVVVTDGSWKVTRANWKTTSYRNGDGRDYIEDIDGTTEPIGWDRPGFDDSSWTAPQVVGVHPAGVFTHLQGQESALTHRTVSPVRVAKLSSGAVVADFGEIIPAVPVVRFRDGAKGTAVTMTAGYLLNSDGTVSNAKKDNQGTDLTYRYTERDGDQTVRYNTYEGFRYLQIDADVTAGDIGAIVQHTDVPSQARLHTSNSGVDAAYDLMRRSALYDSQEQFLDTPTREKGQFLGDSVDVSLATMSGWGERRLTRKAIREFIASQARYWPDGRLNAVYPNGDGKRDIPDYTEMFPSWVWEYYLQSGDTSTLSAAYPVMSAVADYVRRYVDPSTGLVTRLAGGSGSYLNGIVDWPNRYGYDTDATARTTVNELAVDLLNSTAEAARALGKDASAYRRDAATLTTAINGRLRRSDGIYIDGLEADGSPSTHASQIANAYAVAFGLTSDARVTGYVAGLGLRMSPMTVHWLMAALAGRPDAFVTRLTDSGDIGYAKILASGGTFTWESWEADQTGDSLSHGWGASPVIDVQQTLLGVAVTAPGAARIRVRPPASGLTSASGTVPTQRGDVTVSWRNANGRLTLTADVPVNVQAEIDLPTTGRVRVSGDARYAGQKDGHTVYETGSGHVVFTAAG</sequence>
<comment type="caution">
    <text evidence="9">The sequence shown here is derived from an EMBL/GenBank/DDBJ whole genome shotgun (WGS) entry which is preliminary data.</text>
</comment>
<feature type="chain" id="PRO_5046672714" description="alpha-L-rhamnosidase" evidence="4">
    <location>
        <begin position="26"/>
        <end position="883"/>
    </location>
</feature>
<gene>
    <name evidence="9" type="ORF">ACFFNX_31280</name>
</gene>
<feature type="signal peptide" evidence="4">
    <location>
        <begin position="1"/>
        <end position="25"/>
    </location>
</feature>
<organism evidence="9 10">
    <name type="scientific">Actinoallomurus acaciae</name>
    <dbReference type="NCBI Taxonomy" id="502577"/>
    <lineage>
        <taxon>Bacteria</taxon>
        <taxon>Bacillati</taxon>
        <taxon>Actinomycetota</taxon>
        <taxon>Actinomycetes</taxon>
        <taxon>Streptosporangiales</taxon>
        <taxon>Thermomonosporaceae</taxon>
        <taxon>Actinoallomurus</taxon>
    </lineage>
</organism>
<feature type="domain" description="Bacterial alpha-L-rhamnosidase N-terminal" evidence="6">
    <location>
        <begin position="166"/>
        <end position="339"/>
    </location>
</feature>
<dbReference type="InterPro" id="IPR035398">
    <property type="entry name" value="Bac_rhamnosid_C"/>
</dbReference>
<dbReference type="Gene3D" id="2.60.420.10">
    <property type="entry name" value="Maltose phosphorylase, domain 3"/>
    <property type="match status" value="1"/>
</dbReference>
<dbReference type="Pfam" id="PF17389">
    <property type="entry name" value="Bac_rhamnosid6H"/>
    <property type="match status" value="1"/>
</dbReference>
<dbReference type="SUPFAM" id="SSF48208">
    <property type="entry name" value="Six-hairpin glycosidases"/>
    <property type="match status" value="1"/>
</dbReference>
<dbReference type="Gene3D" id="2.60.120.260">
    <property type="entry name" value="Galactose-binding domain-like"/>
    <property type="match status" value="2"/>
</dbReference>
<proteinExistence type="predicted"/>
<dbReference type="Gene3D" id="2.60.40.10">
    <property type="entry name" value="Immunoglobulins"/>
    <property type="match status" value="1"/>
</dbReference>
<reference evidence="9 10" key="1">
    <citation type="submission" date="2024-09" db="EMBL/GenBank/DDBJ databases">
        <authorList>
            <person name="Sun Q."/>
            <person name="Mori K."/>
        </authorList>
    </citation>
    <scope>NUCLEOTIDE SEQUENCE [LARGE SCALE GENOMIC DNA]</scope>
    <source>
        <strain evidence="9 10">TBRC 0563</strain>
    </source>
</reference>
<dbReference type="EC" id="3.2.1.40" evidence="2"/>
<accession>A0ABV5YNQ6</accession>
<evidence type="ECO:0000259" key="6">
    <source>
        <dbReference type="Pfam" id="PF08531"/>
    </source>
</evidence>
<dbReference type="Pfam" id="PF25788">
    <property type="entry name" value="Ig_Rha78A_N"/>
    <property type="match status" value="1"/>
</dbReference>
<dbReference type="InterPro" id="IPR013737">
    <property type="entry name" value="Bac_rhamnosid_N"/>
</dbReference>
<dbReference type="Pfam" id="PF17390">
    <property type="entry name" value="Bac_rhamnosid_C"/>
    <property type="match status" value="1"/>
</dbReference>
<dbReference type="InterPro" id="IPR016007">
    <property type="entry name" value="Alpha_rhamnosid"/>
</dbReference>
<evidence type="ECO:0000259" key="5">
    <source>
        <dbReference type="Pfam" id="PF05592"/>
    </source>
</evidence>
<dbReference type="Proteomes" id="UP001589627">
    <property type="component" value="Unassembled WGS sequence"/>
</dbReference>
<evidence type="ECO:0000313" key="10">
    <source>
        <dbReference type="Proteomes" id="UP001589627"/>
    </source>
</evidence>
<comment type="catalytic activity">
    <reaction evidence="1">
        <text>Hydrolysis of terminal non-reducing alpha-L-rhamnose residues in alpha-L-rhamnosides.</text>
        <dbReference type="EC" id="3.2.1.40"/>
    </reaction>
</comment>
<evidence type="ECO:0000313" key="9">
    <source>
        <dbReference type="EMBL" id="MFB9836667.1"/>
    </source>
</evidence>
<dbReference type="InterPro" id="IPR008928">
    <property type="entry name" value="6-hairpin_glycosidase_sf"/>
</dbReference>
<dbReference type="PANTHER" id="PTHR33307">
    <property type="entry name" value="ALPHA-RHAMNOSIDASE (EUROFUNG)"/>
    <property type="match status" value="1"/>
</dbReference>
<dbReference type="Gene3D" id="1.50.10.10">
    <property type="match status" value="1"/>
</dbReference>
<dbReference type="Pfam" id="PF08531">
    <property type="entry name" value="Bac_rhamnosid_N"/>
    <property type="match status" value="1"/>
</dbReference>
<protein>
    <recommendedName>
        <fullName evidence="2">alpha-L-rhamnosidase</fullName>
        <ecNumber evidence="2">3.2.1.40</ecNumber>
    </recommendedName>
</protein>
<keyword evidence="4" id="KW-0732">Signal</keyword>
<evidence type="ECO:0000256" key="3">
    <source>
        <dbReference type="ARBA" id="ARBA00022801"/>
    </source>
</evidence>
<dbReference type="InterPro" id="IPR035396">
    <property type="entry name" value="Bac_rhamnosid6H"/>
</dbReference>
<dbReference type="RefSeq" id="WP_378209474.1">
    <property type="nucleotide sequence ID" value="NZ_JBHLZP010000299.1"/>
</dbReference>
<dbReference type="PANTHER" id="PTHR33307:SF6">
    <property type="entry name" value="ALPHA-RHAMNOSIDASE (EUROFUNG)-RELATED"/>
    <property type="match status" value="1"/>
</dbReference>
<dbReference type="Pfam" id="PF05592">
    <property type="entry name" value="Bac_rhamnosid"/>
    <property type="match status" value="1"/>
</dbReference>
<evidence type="ECO:0000259" key="7">
    <source>
        <dbReference type="Pfam" id="PF17389"/>
    </source>
</evidence>
<name>A0ABV5YNQ6_9ACTN</name>
<keyword evidence="10" id="KW-1185">Reference proteome</keyword>
<evidence type="ECO:0000256" key="2">
    <source>
        <dbReference type="ARBA" id="ARBA00012652"/>
    </source>
</evidence>